<reference evidence="2 3" key="1">
    <citation type="submission" date="2018-04" db="EMBL/GenBank/DDBJ databases">
        <title>WGS assembly of Panicum hallii var. hallii HAL2.</title>
        <authorList>
            <person name="Lovell J."/>
            <person name="Jenkins J."/>
            <person name="Lowry D."/>
            <person name="Mamidi S."/>
            <person name="Sreedasyam A."/>
            <person name="Weng X."/>
            <person name="Barry K."/>
            <person name="Bonette J."/>
            <person name="Campitelli B."/>
            <person name="Daum C."/>
            <person name="Gordon S."/>
            <person name="Gould B."/>
            <person name="Lipzen A."/>
            <person name="MacQueen A."/>
            <person name="Palacio-Mejia J."/>
            <person name="Plott C."/>
            <person name="Shakirov E."/>
            <person name="Shu S."/>
            <person name="Yoshinaga Y."/>
            <person name="Zane M."/>
            <person name="Rokhsar D."/>
            <person name="Grimwood J."/>
            <person name="Schmutz J."/>
            <person name="Juenger T."/>
        </authorList>
    </citation>
    <scope>NUCLEOTIDE SEQUENCE [LARGE SCALE GENOMIC DNA]</scope>
    <source>
        <strain evidence="3">cv. HAL2</strain>
    </source>
</reference>
<organism evidence="2 3">
    <name type="scientific">Panicum hallii var. hallii</name>
    <dbReference type="NCBI Taxonomy" id="1504633"/>
    <lineage>
        <taxon>Eukaryota</taxon>
        <taxon>Viridiplantae</taxon>
        <taxon>Streptophyta</taxon>
        <taxon>Embryophyta</taxon>
        <taxon>Tracheophyta</taxon>
        <taxon>Spermatophyta</taxon>
        <taxon>Magnoliopsida</taxon>
        <taxon>Liliopsida</taxon>
        <taxon>Poales</taxon>
        <taxon>Poaceae</taxon>
        <taxon>PACMAD clade</taxon>
        <taxon>Panicoideae</taxon>
        <taxon>Panicodae</taxon>
        <taxon>Paniceae</taxon>
        <taxon>Panicinae</taxon>
        <taxon>Panicum</taxon>
        <taxon>Panicum sect. Panicum</taxon>
    </lineage>
</organism>
<evidence type="ECO:0000256" key="1">
    <source>
        <dbReference type="SAM" id="MobiDB-lite"/>
    </source>
</evidence>
<sequence length="240" mass="26534">MRPWRSLFPVTAANLPPPLRPVVVRLAAGGPRQGAPARGNRGSARLWPHPPTPFRSRAGRRVCWRVLAEDLASRVLWESRISCCRPDAANASMAAEIECLRRLKLTSAGTKSNSATASPSTSTTAPAADEMNVDGGGQPRRGGREAARPRPRARVRRRPRASRARRPSRASALKRSSRPPVPGHQRRLRPPAQPAGRTSRRRRRRGRGRRGKDREDVDSRMTQIYGVANVYHRGVTCYGT</sequence>
<dbReference type="EMBL" id="CM009751">
    <property type="protein sequence ID" value="PUZ65121.1"/>
    <property type="molecule type" value="Genomic_DNA"/>
</dbReference>
<feature type="compositionally biased region" description="Basic residues" evidence="1">
    <location>
        <begin position="149"/>
        <end position="168"/>
    </location>
</feature>
<dbReference type="AlphaFoldDB" id="A0A2T7EBB4"/>
<evidence type="ECO:0000313" key="2">
    <source>
        <dbReference type="EMBL" id="PUZ65121.1"/>
    </source>
</evidence>
<feature type="region of interest" description="Disordered" evidence="1">
    <location>
        <begin position="30"/>
        <end position="52"/>
    </location>
</feature>
<keyword evidence="3" id="KW-1185">Reference proteome</keyword>
<dbReference type="Proteomes" id="UP000244336">
    <property type="component" value="Chromosome 3"/>
</dbReference>
<accession>A0A2T7EBB4</accession>
<feature type="compositionally biased region" description="Basic residues" evidence="1">
    <location>
        <begin position="198"/>
        <end position="211"/>
    </location>
</feature>
<feature type="region of interest" description="Disordered" evidence="1">
    <location>
        <begin position="108"/>
        <end position="219"/>
    </location>
</feature>
<name>A0A2T7EBB4_9POAL</name>
<gene>
    <name evidence="2" type="ORF">GQ55_3G197800</name>
</gene>
<dbReference type="Gramene" id="PUZ65121">
    <property type="protein sequence ID" value="PUZ65121"/>
    <property type="gene ID" value="GQ55_3G197800"/>
</dbReference>
<feature type="compositionally biased region" description="Low complexity" evidence="1">
    <location>
        <begin position="110"/>
        <end position="128"/>
    </location>
</feature>
<evidence type="ECO:0000313" key="3">
    <source>
        <dbReference type="Proteomes" id="UP000244336"/>
    </source>
</evidence>
<proteinExistence type="predicted"/>
<protein>
    <submittedName>
        <fullName evidence="2">Uncharacterized protein</fullName>
    </submittedName>
</protein>
<feature type="compositionally biased region" description="Low complexity" evidence="1">
    <location>
        <begin position="30"/>
        <end position="42"/>
    </location>
</feature>